<evidence type="ECO:0000259" key="2">
    <source>
        <dbReference type="Pfam" id="PF18470"/>
    </source>
</evidence>
<evidence type="ECO:0008006" key="6">
    <source>
        <dbReference type="Google" id="ProtNLM"/>
    </source>
</evidence>
<dbReference type="NCBIfam" id="TIGR01865">
    <property type="entry name" value="cas_Csn1"/>
    <property type="match status" value="1"/>
</dbReference>
<organism evidence="4 5">
    <name type="scientific">Photobacterium pectinilyticum</name>
    <dbReference type="NCBI Taxonomy" id="2906793"/>
    <lineage>
        <taxon>Bacteria</taxon>
        <taxon>Pseudomonadati</taxon>
        <taxon>Pseudomonadota</taxon>
        <taxon>Gammaproteobacteria</taxon>
        <taxon>Vibrionales</taxon>
        <taxon>Vibrionaceae</taxon>
        <taxon>Photobacterium</taxon>
    </lineage>
</organism>
<dbReference type="InterPro" id="IPR036397">
    <property type="entry name" value="RNaseH_sf"/>
</dbReference>
<feature type="domain" description="Cas9 alpha-helical lobe" evidence="2">
    <location>
        <begin position="227"/>
        <end position="382"/>
    </location>
</feature>
<gene>
    <name evidence="4" type="ORF">NHN17_24080</name>
</gene>
<dbReference type="Pfam" id="PF01844">
    <property type="entry name" value="HNH"/>
    <property type="match status" value="1"/>
</dbReference>
<dbReference type="Gene3D" id="3.30.420.10">
    <property type="entry name" value="Ribonuclease H-like superfamily/Ribonuclease H"/>
    <property type="match status" value="3"/>
</dbReference>
<feature type="domain" description="HNH" evidence="1">
    <location>
        <begin position="607"/>
        <end position="659"/>
    </location>
</feature>
<dbReference type="Proteomes" id="UP001524460">
    <property type="component" value="Unassembled WGS sequence"/>
</dbReference>
<evidence type="ECO:0000313" key="5">
    <source>
        <dbReference type="Proteomes" id="UP001524460"/>
    </source>
</evidence>
<dbReference type="Pfam" id="PF18470">
    <property type="entry name" value="Cas9_a"/>
    <property type="match status" value="1"/>
</dbReference>
<proteinExistence type="predicted"/>
<name>A0ABT1N8Q8_9GAMM</name>
<dbReference type="InterPro" id="IPR028629">
    <property type="entry name" value="Cas9"/>
</dbReference>
<dbReference type="RefSeq" id="WP_255045222.1">
    <property type="nucleotide sequence ID" value="NZ_JANEYT010000114.1"/>
</dbReference>
<keyword evidence="5" id="KW-1185">Reference proteome</keyword>
<sequence length="1137" mass="129824">MTDYVLGLDIGTTSCSAVAVAVDEGMNPVGILGDRTQIFSPPYTHEKSGFISKTATRRQHGQQRRQIDRRAYRKLSLVKWLEANNITTSTDMAAVCCTPKLRAMAAEEKVSLSELGVVLLRIAKHRGYKGTLSNADGVVSKQNQALQTHLDDLEISNPTIGQLLYHFNKQGCSTLLVKHGLSALREQYEDEVRQIMAVQCRHYPQLNGLTKPLVEHLFFQNPLQPTEQLVGQCGIDARHQRALVASPEYQAYRICKTAIDLRWVDGKNKVKLTAMQRDAIIQLLQTPEALSESGKITYAEIRQHLDQRGLSEAFNGCHFSHERSKTSACIGDTTLKALDKLGLLTQWQHLSQNNMNRVLRLLSDDTFHQLADNATNVRDYLSKTKPYAKLDYKDHLEWQGLLDFVLQLIAVIPNPTLRNCGLESGRGSYCTKMLSSLTNYLLIYPDEPERNAEAYLKYQLFECSEGVEQQEIEEHWQELKAIKQQDHNDLLRYVEELIEQSKTKWSTWKDYPLPVRTGNPVVDRALRQTGYVVRSMLAQFGQPKRIIIETVRELSFSPAQRTEWEQRQQANERLNNAAGLALIERNEQASPRNIKRFKLWQEQRFNCPYCPRPISFEEALNGSQTNFEHIQSKRETGIGLQMHELVLAHRDCNQLKGDRWPMTAFASDAQRMKALQDMVKHFRANTGSWYSKHKAYLLAFEPLGDSVRPEVHDDSVTWAKAQMQATGWIARALNQWLRPSKIQLFFTKGSLTNKLRNAWGLGDVIPKVRISEGRAVWKVITDKSGNNVNALITNDEFEDHLKAKQRLRSSQRFNHDGNESKILRIDKRVDHRHHAIDALVVALSSPSLYQAYRKATLFKKAFKPGLPYSSFLADAEELVIGSNLHHTPDKNPPKEFFKEEPCAVVGDYLARRKPVRFFADAKNIQDLEKKLEIIVSERTRELFYQHIASRCRQLKYPLDAETRLPVGLTKAQISSLFTVEGAAENSQYGVVDTSYENQNLIKHAQCYRMTGAYKAKAASAYIIQTKQNDQWHKHAWQVDKNACLLFDNDDINQSKVLTCIEYHSMKTPPHDRCVFIGDTVTFDGRDMLVHQLSAFDNNMLIVDTVEAACMEELKQCKGTRSAPVKVGKTRFKDLVRK</sequence>
<dbReference type="InterPro" id="IPR041383">
    <property type="entry name" value="RuvC_III"/>
</dbReference>
<dbReference type="Gene3D" id="1.10.30.50">
    <property type="match status" value="1"/>
</dbReference>
<reference evidence="4 5" key="1">
    <citation type="submission" date="2022-07" db="EMBL/GenBank/DDBJ databases">
        <title>Photobacterium pectinilyticum sp. nov., a marine bacterium isolated from surface seawater of Qingdao offshore.</title>
        <authorList>
            <person name="Wang X."/>
        </authorList>
    </citation>
    <scope>NUCLEOTIDE SEQUENCE [LARGE SCALE GENOMIC DNA]</scope>
    <source>
        <strain evidence="4 5">ZSDE20</strain>
    </source>
</reference>
<evidence type="ECO:0000313" key="4">
    <source>
        <dbReference type="EMBL" id="MCQ1061123.1"/>
    </source>
</evidence>
<dbReference type="InterPro" id="IPR002711">
    <property type="entry name" value="HNH"/>
</dbReference>
<dbReference type="InterPro" id="IPR040619">
    <property type="entry name" value="Cas9_alpha-helical_lobe"/>
</dbReference>
<accession>A0ABT1N8Q8</accession>
<evidence type="ECO:0000259" key="1">
    <source>
        <dbReference type="Pfam" id="PF01844"/>
    </source>
</evidence>
<dbReference type="Pfam" id="PF18541">
    <property type="entry name" value="RuvC_III"/>
    <property type="match status" value="1"/>
</dbReference>
<comment type="caution">
    <text evidence="4">The sequence shown here is derived from an EMBL/GenBank/DDBJ whole genome shotgun (WGS) entry which is preliminary data.</text>
</comment>
<dbReference type="EMBL" id="JANEYT010000114">
    <property type="protein sequence ID" value="MCQ1061123.1"/>
    <property type="molecule type" value="Genomic_DNA"/>
</dbReference>
<protein>
    <recommendedName>
        <fullName evidence="6">CRISPR-associated endonuclease Cas9</fullName>
    </recommendedName>
</protein>
<evidence type="ECO:0000259" key="3">
    <source>
        <dbReference type="Pfam" id="PF18541"/>
    </source>
</evidence>
<feature type="domain" description="RuvC endonuclease subdomain 3" evidence="3">
    <location>
        <begin position="722"/>
        <end position="851"/>
    </location>
</feature>